<sequence>MPALEPFRGCPVRYWQGLKLNLLKHYQNEKYRQKKRFYPCLAVCTPNRAIIQRMPQKSVGKYQTQKQNEQPNSALLLSESRRLNP</sequence>
<name>A0A8S5TST8_9CAUD</name>
<feature type="compositionally biased region" description="Polar residues" evidence="1">
    <location>
        <begin position="61"/>
        <end position="75"/>
    </location>
</feature>
<dbReference type="EMBL" id="BK015921">
    <property type="protein sequence ID" value="DAF85248.1"/>
    <property type="molecule type" value="Genomic_DNA"/>
</dbReference>
<reference evidence="2" key="1">
    <citation type="journal article" date="2021" name="Proc. Natl. Acad. Sci. U.S.A.">
        <title>A Catalog of Tens of Thousands of Viruses from Human Metagenomes Reveals Hidden Associations with Chronic Diseases.</title>
        <authorList>
            <person name="Tisza M.J."/>
            <person name="Buck C.B."/>
        </authorList>
    </citation>
    <scope>NUCLEOTIDE SEQUENCE</scope>
    <source>
        <strain evidence="2">Ct7OC5</strain>
    </source>
</reference>
<protein>
    <submittedName>
        <fullName evidence="2">Uncharacterized protein</fullName>
    </submittedName>
</protein>
<accession>A0A8S5TST8</accession>
<evidence type="ECO:0000256" key="1">
    <source>
        <dbReference type="SAM" id="MobiDB-lite"/>
    </source>
</evidence>
<organism evidence="2">
    <name type="scientific">Siphoviridae sp. ct7OC5</name>
    <dbReference type="NCBI Taxonomy" id="2825350"/>
    <lineage>
        <taxon>Viruses</taxon>
        <taxon>Duplodnaviria</taxon>
        <taxon>Heunggongvirae</taxon>
        <taxon>Uroviricota</taxon>
        <taxon>Caudoviricetes</taxon>
    </lineage>
</organism>
<feature type="region of interest" description="Disordered" evidence="1">
    <location>
        <begin position="55"/>
        <end position="85"/>
    </location>
</feature>
<evidence type="ECO:0000313" key="2">
    <source>
        <dbReference type="EMBL" id="DAF85248.1"/>
    </source>
</evidence>
<proteinExistence type="predicted"/>